<comment type="catalytic activity">
    <reaction evidence="4">
        <text>N-terminal L-arginyl-[protein] + L-leucyl-tRNA(Leu) = N-terminal L-leucyl-L-arginyl-[protein] + tRNA(Leu) + H(+)</text>
        <dbReference type="Rhea" id="RHEA:50416"/>
        <dbReference type="Rhea" id="RHEA-COMP:9613"/>
        <dbReference type="Rhea" id="RHEA-COMP:9622"/>
        <dbReference type="Rhea" id="RHEA-COMP:12672"/>
        <dbReference type="Rhea" id="RHEA-COMP:12673"/>
        <dbReference type="ChEBI" id="CHEBI:15378"/>
        <dbReference type="ChEBI" id="CHEBI:64719"/>
        <dbReference type="ChEBI" id="CHEBI:78442"/>
        <dbReference type="ChEBI" id="CHEBI:78494"/>
        <dbReference type="ChEBI" id="CHEBI:133044"/>
        <dbReference type="EC" id="2.3.2.6"/>
    </reaction>
</comment>
<dbReference type="HAMAP" id="MF_00688">
    <property type="entry name" value="Leu_Phe_trans"/>
    <property type="match status" value="1"/>
</dbReference>
<sequence>MPTAAVMLNHPDPLTREVARGYAGGGFLMDNGRGLEWYSSTRRALVPLGEVLHIPHSLKKHLSRFEVRLNADFPGVLAGCMARSETWISPELAGIYLHLNKTGLLHSFETWQGGHLAGGVLGLSLGGAFVGETMFHAVTHGSKVALVRLSQHLTRRGFVLLDAQLQNSHLQQFGTYEITPAEYAVQLRRALGKDADLSLLDGEWPEPERSNQIQSSHK</sequence>
<gene>
    <name evidence="4 5" type="primary">aat</name>
    <name evidence="5" type="ORF">N0D28_10970</name>
</gene>
<evidence type="ECO:0000313" key="5">
    <source>
        <dbReference type="EMBL" id="UWX63268.1"/>
    </source>
</evidence>
<dbReference type="EMBL" id="CP104213">
    <property type="protein sequence ID" value="UWX63268.1"/>
    <property type="molecule type" value="Genomic_DNA"/>
</dbReference>
<name>A0ABY5YEP3_9DEIO</name>
<dbReference type="GO" id="GO:0008914">
    <property type="term" value="F:leucyl-tRNA--protein transferase activity"/>
    <property type="evidence" value="ECO:0007669"/>
    <property type="project" value="UniProtKB-EC"/>
</dbReference>
<comment type="subcellular location">
    <subcellularLocation>
        <location evidence="4">Cytoplasm</location>
    </subcellularLocation>
</comment>
<evidence type="ECO:0000256" key="4">
    <source>
        <dbReference type="HAMAP-Rule" id="MF_00688"/>
    </source>
</evidence>
<evidence type="ECO:0000313" key="6">
    <source>
        <dbReference type="Proteomes" id="UP001060261"/>
    </source>
</evidence>
<accession>A0ABY5YEP3</accession>
<dbReference type="InterPro" id="IPR016181">
    <property type="entry name" value="Acyl_CoA_acyltransferase"/>
</dbReference>
<dbReference type="PANTHER" id="PTHR30098">
    <property type="entry name" value="LEUCYL/PHENYLALANYL-TRNA--PROTEIN TRANSFERASE"/>
    <property type="match status" value="1"/>
</dbReference>
<comment type="function">
    <text evidence="4">Functions in the N-end rule pathway of protein degradation where it conjugates Leu, Phe and, less efficiently, Met from aminoacyl-tRNAs to the N-termini of proteins containing an N-terminal arginine or lysine.</text>
</comment>
<dbReference type="EC" id="2.3.2.6" evidence="4"/>
<reference evidence="5" key="1">
    <citation type="submission" date="2022-09" db="EMBL/GenBank/DDBJ databases">
        <title>genome sequence of Deinococcus rubellus.</title>
        <authorList>
            <person name="Srinivasan S."/>
        </authorList>
    </citation>
    <scope>NUCLEOTIDE SEQUENCE</scope>
    <source>
        <strain evidence="5">Ant6</strain>
    </source>
</reference>
<keyword evidence="6" id="KW-1185">Reference proteome</keyword>
<keyword evidence="1 4" id="KW-0963">Cytoplasm</keyword>
<organism evidence="5 6">
    <name type="scientific">Deinococcus rubellus</name>
    <dbReference type="NCBI Taxonomy" id="1889240"/>
    <lineage>
        <taxon>Bacteria</taxon>
        <taxon>Thermotogati</taxon>
        <taxon>Deinococcota</taxon>
        <taxon>Deinococci</taxon>
        <taxon>Deinococcales</taxon>
        <taxon>Deinococcaceae</taxon>
        <taxon>Deinococcus</taxon>
    </lineage>
</organism>
<dbReference type="InterPro" id="IPR004616">
    <property type="entry name" value="Leu/Phe-tRNA_Trfase"/>
</dbReference>
<proteinExistence type="inferred from homology"/>
<dbReference type="Gene3D" id="3.40.630.70">
    <property type="entry name" value="Leucyl/phenylalanyl-tRNA-protein transferase, C-terminal domain"/>
    <property type="match status" value="1"/>
</dbReference>
<protein>
    <recommendedName>
        <fullName evidence="4">Leucyl/phenylalanyl-tRNA--protein transferase</fullName>
        <ecNumber evidence="4">2.3.2.6</ecNumber>
    </recommendedName>
    <alternativeName>
        <fullName evidence="4">L/F-transferase</fullName>
    </alternativeName>
    <alternativeName>
        <fullName evidence="4">Leucyltransferase</fullName>
    </alternativeName>
    <alternativeName>
        <fullName evidence="4">Phenyalanyltransferase</fullName>
    </alternativeName>
</protein>
<dbReference type="InterPro" id="IPR042203">
    <property type="entry name" value="Leu/Phe-tRNA_Trfase_C"/>
</dbReference>
<dbReference type="Pfam" id="PF03588">
    <property type="entry name" value="Leu_Phe_trans"/>
    <property type="match status" value="1"/>
</dbReference>
<comment type="catalytic activity">
    <reaction evidence="4">
        <text>N-terminal L-lysyl-[protein] + L-leucyl-tRNA(Leu) = N-terminal L-leucyl-L-lysyl-[protein] + tRNA(Leu) + H(+)</text>
        <dbReference type="Rhea" id="RHEA:12340"/>
        <dbReference type="Rhea" id="RHEA-COMP:9613"/>
        <dbReference type="Rhea" id="RHEA-COMP:9622"/>
        <dbReference type="Rhea" id="RHEA-COMP:12670"/>
        <dbReference type="Rhea" id="RHEA-COMP:12671"/>
        <dbReference type="ChEBI" id="CHEBI:15378"/>
        <dbReference type="ChEBI" id="CHEBI:65249"/>
        <dbReference type="ChEBI" id="CHEBI:78442"/>
        <dbReference type="ChEBI" id="CHEBI:78494"/>
        <dbReference type="ChEBI" id="CHEBI:133043"/>
        <dbReference type="EC" id="2.3.2.6"/>
    </reaction>
</comment>
<dbReference type="PANTHER" id="PTHR30098:SF2">
    <property type="entry name" value="LEUCYL_PHENYLALANYL-TRNA--PROTEIN TRANSFERASE"/>
    <property type="match status" value="1"/>
</dbReference>
<evidence type="ECO:0000256" key="1">
    <source>
        <dbReference type="ARBA" id="ARBA00022490"/>
    </source>
</evidence>
<keyword evidence="2 4" id="KW-0808">Transferase</keyword>
<keyword evidence="3 4" id="KW-0012">Acyltransferase</keyword>
<evidence type="ECO:0000256" key="3">
    <source>
        <dbReference type="ARBA" id="ARBA00023315"/>
    </source>
</evidence>
<evidence type="ECO:0000256" key="2">
    <source>
        <dbReference type="ARBA" id="ARBA00022679"/>
    </source>
</evidence>
<comment type="similarity">
    <text evidence="4">Belongs to the L/F-transferase family.</text>
</comment>
<dbReference type="SUPFAM" id="SSF55729">
    <property type="entry name" value="Acyl-CoA N-acyltransferases (Nat)"/>
    <property type="match status" value="1"/>
</dbReference>
<comment type="catalytic activity">
    <reaction evidence="4">
        <text>L-phenylalanyl-tRNA(Phe) + an N-terminal L-alpha-aminoacyl-[protein] = an N-terminal L-phenylalanyl-L-alpha-aminoacyl-[protein] + tRNA(Phe)</text>
        <dbReference type="Rhea" id="RHEA:43632"/>
        <dbReference type="Rhea" id="RHEA-COMP:9668"/>
        <dbReference type="Rhea" id="RHEA-COMP:9699"/>
        <dbReference type="Rhea" id="RHEA-COMP:10636"/>
        <dbReference type="Rhea" id="RHEA-COMP:10637"/>
        <dbReference type="ChEBI" id="CHEBI:78442"/>
        <dbReference type="ChEBI" id="CHEBI:78531"/>
        <dbReference type="ChEBI" id="CHEBI:78597"/>
        <dbReference type="ChEBI" id="CHEBI:83561"/>
        <dbReference type="EC" id="2.3.2.6"/>
    </reaction>
</comment>
<dbReference type="RefSeq" id="WP_260559558.1">
    <property type="nucleotide sequence ID" value="NZ_BAABEC010000061.1"/>
</dbReference>
<dbReference type="NCBIfam" id="TIGR00667">
    <property type="entry name" value="aat"/>
    <property type="match status" value="1"/>
</dbReference>
<dbReference type="Proteomes" id="UP001060261">
    <property type="component" value="Chromosome"/>
</dbReference>